<reference evidence="1" key="1">
    <citation type="journal article" date="2021" name="PeerJ">
        <title>Extensive microbial diversity within the chicken gut microbiome revealed by metagenomics and culture.</title>
        <authorList>
            <person name="Gilroy R."/>
            <person name="Ravi A."/>
            <person name="Getino M."/>
            <person name="Pursley I."/>
            <person name="Horton D.L."/>
            <person name="Alikhan N.F."/>
            <person name="Baker D."/>
            <person name="Gharbi K."/>
            <person name="Hall N."/>
            <person name="Watson M."/>
            <person name="Adriaenssens E.M."/>
            <person name="Foster-Nyarko E."/>
            <person name="Jarju S."/>
            <person name="Secka A."/>
            <person name="Antonio M."/>
            <person name="Oren A."/>
            <person name="Chaudhuri R.R."/>
            <person name="La Ragione R."/>
            <person name="Hildebrand F."/>
            <person name="Pallen M.J."/>
        </authorList>
    </citation>
    <scope>NUCLEOTIDE SEQUENCE</scope>
    <source>
        <strain evidence="1">378</strain>
    </source>
</reference>
<reference evidence="1" key="2">
    <citation type="submission" date="2021-04" db="EMBL/GenBank/DDBJ databases">
        <authorList>
            <person name="Gilroy R."/>
        </authorList>
    </citation>
    <scope>NUCLEOTIDE SEQUENCE</scope>
    <source>
        <strain evidence="1">378</strain>
    </source>
</reference>
<sequence length="555" mass="59074">MNPVDHTTASSSVTTTTLGSTTTVAAKSDSVLASATTTNNTGSNAAPESQRNATFELTIGFFLTCTLFLTTYANLGSRKNEDLIFRTLLLCNGLNSEALRQALHLSPKAFHKPIQALSFLGCVCSYEDHLYLIPADPNFNPDEVTPFAMEALRAQQRQGQPPTITIQQLIDVNGDKPINPLLSQVYASLQSVKCCKVDDLVKIVGNKGALRQLKILESWGLVLLRDDLVYLIPRDPLFSPELEFRRQCLSYDPNYAAGFVCTPFNGTESSAYYQEVHAAEEAKKAARRAAREAKRAAAASAANATAIDACSAAANSGKTAAATDSAPEQDAEHMPLFAGMAPEAPNEPVPEAAVQSAPASAAASTAITANPPVTSEVVTASSGAADKPAANTNAALVSLFCLLATIYPPLAAHQELFFSSINGLGRDALKALTEPQVVGSLPLSALQGVLTSTGDLPQPYSFSKLTPENLRLAEANGLTPTKLLPLIAYHKQFQPTYEQVALSLCDHSPKEAKRLACSMVKANIFKAITQKPGGKTLLHDVLSPDEYEAYCEASE</sequence>
<dbReference type="Proteomes" id="UP000733611">
    <property type="component" value="Unassembled WGS sequence"/>
</dbReference>
<proteinExistence type="predicted"/>
<comment type="caution">
    <text evidence="1">The sequence shown here is derived from an EMBL/GenBank/DDBJ whole genome shotgun (WGS) entry which is preliminary data.</text>
</comment>
<name>A0A948THA4_9GAMM</name>
<gene>
    <name evidence="1" type="ORF">H9847_08505</name>
</gene>
<accession>A0A948THA4</accession>
<dbReference type="AlphaFoldDB" id="A0A948THA4"/>
<organism evidence="1 2">
    <name type="scientific">Candidatus Anaerobiospirillum pullicola</name>
    <dbReference type="NCBI Taxonomy" id="2838451"/>
    <lineage>
        <taxon>Bacteria</taxon>
        <taxon>Pseudomonadati</taxon>
        <taxon>Pseudomonadota</taxon>
        <taxon>Gammaproteobacteria</taxon>
        <taxon>Aeromonadales</taxon>
        <taxon>Succinivibrionaceae</taxon>
        <taxon>Anaerobiospirillum</taxon>
    </lineage>
</organism>
<dbReference type="EMBL" id="JAHLFE010000176">
    <property type="protein sequence ID" value="MBU3844884.1"/>
    <property type="molecule type" value="Genomic_DNA"/>
</dbReference>
<evidence type="ECO:0000313" key="1">
    <source>
        <dbReference type="EMBL" id="MBU3844884.1"/>
    </source>
</evidence>
<protein>
    <submittedName>
        <fullName evidence="1">Uncharacterized protein</fullName>
    </submittedName>
</protein>
<evidence type="ECO:0000313" key="2">
    <source>
        <dbReference type="Proteomes" id="UP000733611"/>
    </source>
</evidence>